<organism evidence="1 2">
    <name type="scientific">Carnegiea gigantea</name>
    <dbReference type="NCBI Taxonomy" id="171969"/>
    <lineage>
        <taxon>Eukaryota</taxon>
        <taxon>Viridiplantae</taxon>
        <taxon>Streptophyta</taxon>
        <taxon>Embryophyta</taxon>
        <taxon>Tracheophyta</taxon>
        <taxon>Spermatophyta</taxon>
        <taxon>Magnoliopsida</taxon>
        <taxon>eudicotyledons</taxon>
        <taxon>Gunneridae</taxon>
        <taxon>Pentapetalae</taxon>
        <taxon>Caryophyllales</taxon>
        <taxon>Cactineae</taxon>
        <taxon>Cactaceae</taxon>
        <taxon>Cactoideae</taxon>
        <taxon>Echinocereeae</taxon>
        <taxon>Carnegiea</taxon>
    </lineage>
</organism>
<gene>
    <name evidence="1" type="ORF">Cgig2_030555</name>
</gene>
<dbReference type="Proteomes" id="UP001153076">
    <property type="component" value="Unassembled WGS sequence"/>
</dbReference>
<accession>A0A9Q1JMF3</accession>
<keyword evidence="2" id="KW-1185">Reference proteome</keyword>
<dbReference type="EMBL" id="JAKOGI010001323">
    <property type="protein sequence ID" value="KAJ8426261.1"/>
    <property type="molecule type" value="Genomic_DNA"/>
</dbReference>
<name>A0A9Q1JMF3_9CARY</name>
<protein>
    <submittedName>
        <fullName evidence="1">Uncharacterized protein</fullName>
    </submittedName>
</protein>
<reference evidence="1" key="1">
    <citation type="submission" date="2022-04" db="EMBL/GenBank/DDBJ databases">
        <title>Carnegiea gigantea Genome sequencing and assembly v2.</title>
        <authorList>
            <person name="Copetti D."/>
            <person name="Sanderson M.J."/>
            <person name="Burquez A."/>
            <person name="Wojciechowski M.F."/>
        </authorList>
    </citation>
    <scope>NUCLEOTIDE SEQUENCE</scope>
    <source>
        <strain evidence="1">SGP5-SGP5p</strain>
        <tissue evidence="1">Aerial part</tissue>
    </source>
</reference>
<evidence type="ECO:0000313" key="1">
    <source>
        <dbReference type="EMBL" id="KAJ8426261.1"/>
    </source>
</evidence>
<proteinExistence type="predicted"/>
<evidence type="ECO:0000313" key="2">
    <source>
        <dbReference type="Proteomes" id="UP001153076"/>
    </source>
</evidence>
<sequence>MEKKHKNKVEKRLSLTLATATCSSITFNGSTRLKEAGPRTYILGGEVSRHEIYGLSLGVHRGLPNSPQGNLLALLGIARSRRSQCLYLGGWGQRPRSCLAPPHRASTCAYLRRGGSRTRQEVFGRVMPTLAPVKKGVVPLGSAFHSQPLSPALSPTHSPVLALHKAKDIQVRTK</sequence>
<comment type="caution">
    <text evidence="1">The sequence shown here is derived from an EMBL/GenBank/DDBJ whole genome shotgun (WGS) entry which is preliminary data.</text>
</comment>
<dbReference type="AlphaFoldDB" id="A0A9Q1JMF3"/>